<dbReference type="Proteomes" id="UP000314294">
    <property type="component" value="Unassembled WGS sequence"/>
</dbReference>
<keyword evidence="2" id="KW-1185">Reference proteome</keyword>
<evidence type="ECO:0000313" key="2">
    <source>
        <dbReference type="Proteomes" id="UP000314294"/>
    </source>
</evidence>
<name>A0A4Z2EK87_9TELE</name>
<organism evidence="1 2">
    <name type="scientific">Liparis tanakae</name>
    <name type="common">Tanaka's snailfish</name>
    <dbReference type="NCBI Taxonomy" id="230148"/>
    <lineage>
        <taxon>Eukaryota</taxon>
        <taxon>Metazoa</taxon>
        <taxon>Chordata</taxon>
        <taxon>Craniata</taxon>
        <taxon>Vertebrata</taxon>
        <taxon>Euteleostomi</taxon>
        <taxon>Actinopterygii</taxon>
        <taxon>Neopterygii</taxon>
        <taxon>Teleostei</taxon>
        <taxon>Neoteleostei</taxon>
        <taxon>Acanthomorphata</taxon>
        <taxon>Eupercaria</taxon>
        <taxon>Perciformes</taxon>
        <taxon>Cottioidei</taxon>
        <taxon>Cottales</taxon>
        <taxon>Liparidae</taxon>
        <taxon>Liparis</taxon>
    </lineage>
</organism>
<accession>A0A4Z2EK87</accession>
<protein>
    <submittedName>
        <fullName evidence="1">Uncharacterized protein</fullName>
    </submittedName>
</protein>
<dbReference type="EMBL" id="SRLO01006354">
    <property type="protein sequence ID" value="TNN28854.1"/>
    <property type="molecule type" value="Genomic_DNA"/>
</dbReference>
<dbReference type="AlphaFoldDB" id="A0A4Z2EK87"/>
<gene>
    <name evidence="1" type="ORF">EYF80_060997</name>
</gene>
<evidence type="ECO:0000313" key="1">
    <source>
        <dbReference type="EMBL" id="TNN28854.1"/>
    </source>
</evidence>
<reference evidence="1 2" key="1">
    <citation type="submission" date="2019-03" db="EMBL/GenBank/DDBJ databases">
        <title>First draft genome of Liparis tanakae, snailfish: a comprehensive survey of snailfish specific genes.</title>
        <authorList>
            <person name="Kim W."/>
            <person name="Song I."/>
            <person name="Jeong J.-H."/>
            <person name="Kim D."/>
            <person name="Kim S."/>
            <person name="Ryu S."/>
            <person name="Song J.Y."/>
            <person name="Lee S.K."/>
        </authorList>
    </citation>
    <scope>NUCLEOTIDE SEQUENCE [LARGE SCALE GENOMIC DNA]</scope>
    <source>
        <tissue evidence="1">Muscle</tissue>
    </source>
</reference>
<comment type="caution">
    <text evidence="1">The sequence shown here is derived from an EMBL/GenBank/DDBJ whole genome shotgun (WGS) entry which is preliminary data.</text>
</comment>
<sequence>MQETSCALLSFHPFRALLHTVITRHRALPNPSSSFSSSSPLPSLVLLSLTLPPSLLLVLLRASRRSLLLSPSERNVSNPQALRA</sequence>
<proteinExistence type="predicted"/>